<gene>
    <name evidence="1" type="ORF">EVA_02936</name>
</gene>
<reference evidence="1" key="1">
    <citation type="journal article" date="2012" name="PLoS ONE">
        <title>Gene sets for utilization of primary and secondary nutrition supplies in the distal gut of endangered iberian lynx.</title>
        <authorList>
            <person name="Alcaide M."/>
            <person name="Messina E."/>
            <person name="Richter M."/>
            <person name="Bargiela R."/>
            <person name="Peplies J."/>
            <person name="Huws S.A."/>
            <person name="Newbold C.J."/>
            <person name="Golyshin P.N."/>
            <person name="Simon M.A."/>
            <person name="Lopez G."/>
            <person name="Yakimov M.M."/>
            <person name="Ferrer M."/>
        </authorList>
    </citation>
    <scope>NUCLEOTIDE SEQUENCE</scope>
</reference>
<comment type="caution">
    <text evidence="1">The sequence shown here is derived from an EMBL/GenBank/DDBJ whole genome shotgun (WGS) entry which is preliminary data.</text>
</comment>
<dbReference type="AlphaFoldDB" id="J9D824"/>
<protein>
    <submittedName>
        <fullName evidence="1">Uncharacterized protein</fullName>
    </submittedName>
</protein>
<accession>J9D824</accession>
<organism evidence="1">
    <name type="scientific">gut metagenome</name>
    <dbReference type="NCBI Taxonomy" id="749906"/>
    <lineage>
        <taxon>unclassified sequences</taxon>
        <taxon>metagenomes</taxon>
        <taxon>organismal metagenomes</taxon>
    </lineage>
</organism>
<sequence length="196" mass="22730">MCTPPHNTRHRKERRINLNRQTYQVIDKARIEVHIRTELLTLALHVVHCLHSQPLNAFHKLKLLGSSLFSCQFTSHLLQQHRARVRQRVDSVTYTVNQARLIINFLLQHAVEVIRNLRIVIPMPDMLLQMLHHVVHTDIRASVFRPFNEPIPATIEEYVSVQVDEVTRTVKVELLPPPCSVWRISNKSNVRASSGV</sequence>
<name>J9D824_9ZZZZ</name>
<dbReference type="EMBL" id="AMCI01000497">
    <property type="protein sequence ID" value="EJX08956.1"/>
    <property type="molecule type" value="Genomic_DNA"/>
</dbReference>
<evidence type="ECO:0000313" key="1">
    <source>
        <dbReference type="EMBL" id="EJX08956.1"/>
    </source>
</evidence>
<proteinExistence type="predicted"/>